<proteinExistence type="predicted"/>
<keyword evidence="4" id="KW-1185">Reference proteome</keyword>
<accession>A0A845BSX8</accession>
<evidence type="ECO:0000313" key="3">
    <source>
        <dbReference type="EMBL" id="MXR37671.1"/>
    </source>
</evidence>
<protein>
    <submittedName>
        <fullName evidence="3">Uncharacterized protein</fullName>
    </submittedName>
</protein>
<reference evidence="3 4" key="1">
    <citation type="submission" date="2019-12" db="EMBL/GenBank/DDBJ databases">
        <title>Neisseriaceae gen. nov. sp. Genome sequencing and assembly.</title>
        <authorList>
            <person name="Liu Z."/>
            <person name="Li A."/>
        </authorList>
    </citation>
    <scope>NUCLEOTIDE SEQUENCE [LARGE SCALE GENOMIC DNA]</scope>
    <source>
        <strain evidence="3 4">B2N2-7</strain>
    </source>
</reference>
<feature type="transmembrane region" description="Helical" evidence="2">
    <location>
        <begin position="6"/>
        <end position="25"/>
    </location>
</feature>
<dbReference type="AlphaFoldDB" id="A0A845BSX8"/>
<feature type="compositionally biased region" description="Polar residues" evidence="1">
    <location>
        <begin position="42"/>
        <end position="58"/>
    </location>
</feature>
<evidence type="ECO:0000313" key="4">
    <source>
        <dbReference type="Proteomes" id="UP000467214"/>
    </source>
</evidence>
<keyword evidence="2" id="KW-0812">Transmembrane</keyword>
<comment type="caution">
    <text evidence="3">The sequence shown here is derived from an EMBL/GenBank/DDBJ whole genome shotgun (WGS) entry which is preliminary data.</text>
</comment>
<evidence type="ECO:0000256" key="1">
    <source>
        <dbReference type="SAM" id="MobiDB-lite"/>
    </source>
</evidence>
<gene>
    <name evidence="3" type="ORF">GQF02_11875</name>
</gene>
<dbReference type="Proteomes" id="UP000467214">
    <property type="component" value="Unassembled WGS sequence"/>
</dbReference>
<organism evidence="3 4">
    <name type="scientific">Craterilacuibacter sinensis</name>
    <dbReference type="NCBI Taxonomy" id="2686017"/>
    <lineage>
        <taxon>Bacteria</taxon>
        <taxon>Pseudomonadati</taxon>
        <taxon>Pseudomonadota</taxon>
        <taxon>Betaproteobacteria</taxon>
        <taxon>Neisseriales</taxon>
        <taxon>Neisseriaceae</taxon>
        <taxon>Craterilacuibacter</taxon>
    </lineage>
</organism>
<keyword evidence="2" id="KW-1133">Transmembrane helix</keyword>
<name>A0A845BSX8_9NEIS</name>
<evidence type="ECO:0000256" key="2">
    <source>
        <dbReference type="SAM" id="Phobius"/>
    </source>
</evidence>
<feature type="region of interest" description="Disordered" evidence="1">
    <location>
        <begin position="36"/>
        <end position="58"/>
    </location>
</feature>
<dbReference type="RefSeq" id="WP_160797397.1">
    <property type="nucleotide sequence ID" value="NZ_WSSB01000010.1"/>
</dbReference>
<dbReference type="EMBL" id="WSSB01000010">
    <property type="protein sequence ID" value="MXR37671.1"/>
    <property type="molecule type" value="Genomic_DNA"/>
</dbReference>
<keyword evidence="2" id="KW-0472">Membrane</keyword>
<sequence>MTIILSAVLIYFFALPIIGGAFSLLSGMLKPRFRRGQEEVQRNSPFNPFYQQSPFNLG</sequence>